<feature type="transmembrane region" description="Helical" evidence="7">
    <location>
        <begin position="260"/>
        <end position="279"/>
    </location>
</feature>
<dbReference type="Pfam" id="PF00892">
    <property type="entry name" value="EamA"/>
    <property type="match status" value="2"/>
</dbReference>
<dbReference type="InterPro" id="IPR000620">
    <property type="entry name" value="EamA_dom"/>
</dbReference>
<sequence length="315" mass="33679">MKTEHHTLTKTWVVAALASLCCILWGSAIPMIKTGYRLLQVDTTNTASQIVFAGIRFALAGLFVLIFASIQEKKVTLPDGKILKYAVPVCLAQTVGQYFFFYIGVAHTSGVKGGIITGLGNFIAILMSCLIVRNEKLTGRKLTGCILGFAGVVVINLLGNSFDFGFTMMGEGFVLISQLAYATSTILINYYSKKVSPVILSGTQFFIGGIVLFLIGKAMGGHLDHITVAGITVVLYLALVSAVAYTLWSVLLAYNDVSKVAIFGFVNPLCSVILSALVLGEVKQAFNIGSLIALALVCVGIYIVNAKKNNKSNVE</sequence>
<dbReference type="RefSeq" id="WP_055073467.1">
    <property type="nucleotide sequence ID" value="NZ_CYXY01000028.1"/>
</dbReference>
<keyword evidence="5 7" id="KW-1133">Transmembrane helix</keyword>
<feature type="transmembrane region" description="Helical" evidence="7">
    <location>
        <begin position="285"/>
        <end position="304"/>
    </location>
</feature>
<dbReference type="EMBL" id="CYXY01000028">
    <property type="protein sequence ID" value="CUN18097.1"/>
    <property type="molecule type" value="Genomic_DNA"/>
</dbReference>
<organism evidence="9 10">
    <name type="scientific">Anaerostipes hadrus</name>
    <dbReference type="NCBI Taxonomy" id="649756"/>
    <lineage>
        <taxon>Bacteria</taxon>
        <taxon>Bacillati</taxon>
        <taxon>Bacillota</taxon>
        <taxon>Clostridia</taxon>
        <taxon>Lachnospirales</taxon>
        <taxon>Lachnospiraceae</taxon>
        <taxon>Anaerostipes</taxon>
    </lineage>
</organism>
<evidence type="ECO:0000259" key="8">
    <source>
        <dbReference type="Pfam" id="PF00892"/>
    </source>
</evidence>
<protein>
    <submittedName>
        <fullName evidence="9">Carboxylate/amino acid/amine transporter</fullName>
    </submittedName>
</protein>
<feature type="transmembrane region" description="Helical" evidence="7">
    <location>
        <begin position="198"/>
        <end position="220"/>
    </location>
</feature>
<feature type="transmembrane region" description="Helical" evidence="7">
    <location>
        <begin position="144"/>
        <end position="166"/>
    </location>
</feature>
<gene>
    <name evidence="9" type="ORF">ERS852571_03027</name>
</gene>
<dbReference type="AlphaFoldDB" id="A0A173UVG4"/>
<feature type="transmembrane region" description="Helical" evidence="7">
    <location>
        <begin position="82"/>
        <end position="103"/>
    </location>
</feature>
<evidence type="ECO:0000256" key="5">
    <source>
        <dbReference type="ARBA" id="ARBA00022989"/>
    </source>
</evidence>
<evidence type="ECO:0000256" key="2">
    <source>
        <dbReference type="ARBA" id="ARBA00007362"/>
    </source>
</evidence>
<feature type="transmembrane region" description="Helical" evidence="7">
    <location>
        <begin position="115"/>
        <end position="132"/>
    </location>
</feature>
<dbReference type="Proteomes" id="UP000095553">
    <property type="component" value="Unassembled WGS sequence"/>
</dbReference>
<keyword evidence="3" id="KW-1003">Cell membrane</keyword>
<feature type="domain" description="EamA" evidence="8">
    <location>
        <begin position="16"/>
        <end position="156"/>
    </location>
</feature>
<evidence type="ECO:0000256" key="6">
    <source>
        <dbReference type="ARBA" id="ARBA00023136"/>
    </source>
</evidence>
<evidence type="ECO:0000256" key="3">
    <source>
        <dbReference type="ARBA" id="ARBA00022475"/>
    </source>
</evidence>
<evidence type="ECO:0000256" key="7">
    <source>
        <dbReference type="SAM" id="Phobius"/>
    </source>
</evidence>
<feature type="transmembrane region" description="Helical" evidence="7">
    <location>
        <begin position="226"/>
        <end position="248"/>
    </location>
</feature>
<feature type="transmembrane region" description="Helical" evidence="7">
    <location>
        <begin position="12"/>
        <end position="30"/>
    </location>
</feature>
<comment type="similarity">
    <text evidence="2">Belongs to the EamA transporter family.</text>
</comment>
<dbReference type="InterPro" id="IPR050638">
    <property type="entry name" value="AA-Vitamin_Transporters"/>
</dbReference>
<dbReference type="SUPFAM" id="SSF103481">
    <property type="entry name" value="Multidrug resistance efflux transporter EmrE"/>
    <property type="match status" value="2"/>
</dbReference>
<keyword evidence="4 7" id="KW-0812">Transmembrane</keyword>
<accession>A0A173UVG4</accession>
<feature type="transmembrane region" description="Helical" evidence="7">
    <location>
        <begin position="172"/>
        <end position="191"/>
    </location>
</feature>
<evidence type="ECO:0000313" key="10">
    <source>
        <dbReference type="Proteomes" id="UP000095553"/>
    </source>
</evidence>
<feature type="domain" description="EamA" evidence="8">
    <location>
        <begin position="169"/>
        <end position="305"/>
    </location>
</feature>
<name>A0A173UVG4_ANAHA</name>
<evidence type="ECO:0000313" key="9">
    <source>
        <dbReference type="EMBL" id="CUN18097.1"/>
    </source>
</evidence>
<reference evidence="9 10" key="1">
    <citation type="submission" date="2015-09" db="EMBL/GenBank/DDBJ databases">
        <authorList>
            <consortium name="Pathogen Informatics"/>
        </authorList>
    </citation>
    <scope>NUCLEOTIDE SEQUENCE [LARGE SCALE GENOMIC DNA]</scope>
    <source>
        <strain evidence="9 10">2789STDY5834959</strain>
    </source>
</reference>
<dbReference type="PANTHER" id="PTHR32322">
    <property type="entry name" value="INNER MEMBRANE TRANSPORTER"/>
    <property type="match status" value="1"/>
</dbReference>
<dbReference type="GO" id="GO:0005886">
    <property type="term" value="C:plasma membrane"/>
    <property type="evidence" value="ECO:0007669"/>
    <property type="project" value="UniProtKB-SubCell"/>
</dbReference>
<evidence type="ECO:0000256" key="1">
    <source>
        <dbReference type="ARBA" id="ARBA00004651"/>
    </source>
</evidence>
<evidence type="ECO:0000256" key="4">
    <source>
        <dbReference type="ARBA" id="ARBA00022692"/>
    </source>
</evidence>
<keyword evidence="6 7" id="KW-0472">Membrane</keyword>
<comment type="subcellular location">
    <subcellularLocation>
        <location evidence="1">Cell membrane</location>
        <topology evidence="1">Multi-pass membrane protein</topology>
    </subcellularLocation>
</comment>
<dbReference type="InterPro" id="IPR037185">
    <property type="entry name" value="EmrE-like"/>
</dbReference>
<dbReference type="PANTHER" id="PTHR32322:SF18">
    <property type="entry name" value="S-ADENOSYLMETHIONINE_S-ADENOSYLHOMOCYSTEINE TRANSPORTER"/>
    <property type="match status" value="1"/>
</dbReference>
<proteinExistence type="inferred from homology"/>
<feature type="transmembrane region" description="Helical" evidence="7">
    <location>
        <begin position="50"/>
        <end position="70"/>
    </location>
</feature>